<dbReference type="STRING" id="988801.SAMN05216522_101244"/>
<keyword evidence="3" id="KW-0808">Transferase</keyword>
<accession>A0A1H9DDR0</accession>
<reference evidence="4" key="1">
    <citation type="submission" date="2016-10" db="EMBL/GenBank/DDBJ databases">
        <authorList>
            <person name="Varghese N."/>
            <person name="Submissions S."/>
        </authorList>
    </citation>
    <scope>NUCLEOTIDE SEQUENCE [LARGE SCALE GENOMIC DNA]</scope>
    <source>
        <strain evidence="4">8N4</strain>
    </source>
</reference>
<dbReference type="SUPFAM" id="SSF53756">
    <property type="entry name" value="UDP-Glycosyltransferase/glycogen phosphorylase"/>
    <property type="match status" value="1"/>
</dbReference>
<protein>
    <submittedName>
        <fullName evidence="3">Glycosyltransferase involved in cell wall bisynthesis</fullName>
    </submittedName>
</protein>
<evidence type="ECO:0000259" key="2">
    <source>
        <dbReference type="Pfam" id="PF13439"/>
    </source>
</evidence>
<keyword evidence="4" id="KW-1185">Reference proteome</keyword>
<gene>
    <name evidence="3" type="ORF">SAMN05216522_101244</name>
</gene>
<dbReference type="AlphaFoldDB" id="A0A1H9DDR0"/>
<dbReference type="InterPro" id="IPR001296">
    <property type="entry name" value="Glyco_trans_1"/>
</dbReference>
<dbReference type="Gene3D" id="3.40.50.2000">
    <property type="entry name" value="Glycogen Phosphorylase B"/>
    <property type="match status" value="2"/>
</dbReference>
<dbReference type="InterPro" id="IPR028098">
    <property type="entry name" value="Glyco_trans_4-like_N"/>
</dbReference>
<dbReference type="GO" id="GO:0016757">
    <property type="term" value="F:glycosyltransferase activity"/>
    <property type="evidence" value="ECO:0007669"/>
    <property type="project" value="InterPro"/>
</dbReference>
<dbReference type="CDD" id="cd03801">
    <property type="entry name" value="GT4_PimA-like"/>
    <property type="match status" value="1"/>
</dbReference>
<evidence type="ECO:0000313" key="4">
    <source>
        <dbReference type="Proteomes" id="UP000242515"/>
    </source>
</evidence>
<proteinExistence type="predicted"/>
<feature type="domain" description="Glycosyl transferase family 1" evidence="1">
    <location>
        <begin position="190"/>
        <end position="347"/>
    </location>
</feature>
<evidence type="ECO:0000313" key="3">
    <source>
        <dbReference type="EMBL" id="SEQ11606.1"/>
    </source>
</evidence>
<evidence type="ECO:0000259" key="1">
    <source>
        <dbReference type="Pfam" id="PF00534"/>
    </source>
</evidence>
<dbReference type="Proteomes" id="UP000242515">
    <property type="component" value="Unassembled WGS sequence"/>
</dbReference>
<dbReference type="EMBL" id="FOGC01000001">
    <property type="protein sequence ID" value="SEQ11606.1"/>
    <property type="molecule type" value="Genomic_DNA"/>
</dbReference>
<feature type="domain" description="Glycosyltransferase subfamily 4-like N-terminal" evidence="2">
    <location>
        <begin position="28"/>
        <end position="171"/>
    </location>
</feature>
<dbReference type="GO" id="GO:1901135">
    <property type="term" value="P:carbohydrate derivative metabolic process"/>
    <property type="evidence" value="ECO:0007669"/>
    <property type="project" value="UniProtKB-ARBA"/>
</dbReference>
<name>A0A1H9DDR0_9GAMM</name>
<sequence>MRLGPLYKILEWVLLMKIHYLVTSLETGGAEFAIPDIVTTLKNLGHDVSIIACEPRDRGAVPRLVAAGLSYRLLASRRRFLPIILASYLSIIRQDRPDIIWTSLSFGNLVGQCAGKLLNIPVVSFKHSASVRRYTYRLRNSSALWIGDSQTVVDYLQQQMGIPADKVMAWPLFQYDQHAPQARYWDGESRLQIGSVGRLHEVKQYAALIDALGTFLARYPTLRNRLQLTILGDGPERERLEDKVIQWNLQDIVLLPGFSDQVHSFMAGLHLYVQPSRYEGMCLALHEAMNVGLPVMATPVGEMRDAVQAGKTGFVLAGELDVALASALQQIFATPSVLQEYGRQARRYVATKFSHQQFVQAAEQIVARLPTTTH</sequence>
<dbReference type="PANTHER" id="PTHR12526">
    <property type="entry name" value="GLYCOSYLTRANSFERASE"/>
    <property type="match status" value="1"/>
</dbReference>
<organism evidence="3 4">
    <name type="scientific">Rosenbergiella nectarea</name>
    <dbReference type="NCBI Taxonomy" id="988801"/>
    <lineage>
        <taxon>Bacteria</taxon>
        <taxon>Pseudomonadati</taxon>
        <taxon>Pseudomonadota</taxon>
        <taxon>Gammaproteobacteria</taxon>
        <taxon>Enterobacterales</taxon>
        <taxon>Erwiniaceae</taxon>
        <taxon>Rosenbergiella</taxon>
    </lineage>
</organism>
<dbReference type="Pfam" id="PF00534">
    <property type="entry name" value="Glycos_transf_1"/>
    <property type="match status" value="1"/>
</dbReference>
<dbReference type="Pfam" id="PF13439">
    <property type="entry name" value="Glyco_transf_4"/>
    <property type="match status" value="1"/>
</dbReference>